<organism evidence="2 3">
    <name type="scientific">Vigna mungo</name>
    <name type="common">Black gram</name>
    <name type="synonym">Phaseolus mungo</name>
    <dbReference type="NCBI Taxonomy" id="3915"/>
    <lineage>
        <taxon>Eukaryota</taxon>
        <taxon>Viridiplantae</taxon>
        <taxon>Streptophyta</taxon>
        <taxon>Embryophyta</taxon>
        <taxon>Tracheophyta</taxon>
        <taxon>Spermatophyta</taxon>
        <taxon>Magnoliopsida</taxon>
        <taxon>eudicotyledons</taxon>
        <taxon>Gunneridae</taxon>
        <taxon>Pentapetalae</taxon>
        <taxon>rosids</taxon>
        <taxon>fabids</taxon>
        <taxon>Fabales</taxon>
        <taxon>Fabaceae</taxon>
        <taxon>Papilionoideae</taxon>
        <taxon>50 kb inversion clade</taxon>
        <taxon>NPAAA clade</taxon>
        <taxon>indigoferoid/millettioid clade</taxon>
        <taxon>Phaseoleae</taxon>
        <taxon>Vigna</taxon>
    </lineage>
</organism>
<accession>A0AAQ3PGR7</accession>
<proteinExistence type="predicted"/>
<protein>
    <submittedName>
        <fullName evidence="2">Uncharacterized protein</fullName>
    </submittedName>
</protein>
<dbReference type="Proteomes" id="UP001374535">
    <property type="component" value="Chromosome 1"/>
</dbReference>
<dbReference type="AlphaFoldDB" id="A0AAQ3PGR7"/>
<dbReference type="EMBL" id="CP144700">
    <property type="protein sequence ID" value="WVZ26249.1"/>
    <property type="molecule type" value="Genomic_DNA"/>
</dbReference>
<evidence type="ECO:0000313" key="3">
    <source>
        <dbReference type="Proteomes" id="UP001374535"/>
    </source>
</evidence>
<evidence type="ECO:0000256" key="1">
    <source>
        <dbReference type="SAM" id="MobiDB-lite"/>
    </source>
</evidence>
<evidence type="ECO:0000313" key="2">
    <source>
        <dbReference type="EMBL" id="WVZ26249.1"/>
    </source>
</evidence>
<gene>
    <name evidence="2" type="ORF">V8G54_004793</name>
</gene>
<feature type="compositionally biased region" description="Low complexity" evidence="1">
    <location>
        <begin position="77"/>
        <end position="90"/>
    </location>
</feature>
<keyword evidence="3" id="KW-1185">Reference proteome</keyword>
<reference evidence="2 3" key="1">
    <citation type="journal article" date="2023" name="Life. Sci Alliance">
        <title>Evolutionary insights into 3D genome organization and epigenetic landscape of Vigna mungo.</title>
        <authorList>
            <person name="Junaid A."/>
            <person name="Singh B."/>
            <person name="Bhatia S."/>
        </authorList>
    </citation>
    <scope>NUCLEOTIDE SEQUENCE [LARGE SCALE GENOMIC DNA]</scope>
    <source>
        <strain evidence="2">Urdbean</strain>
    </source>
</reference>
<name>A0AAQ3PGR7_VIGMU</name>
<sequence>MHLCFSWKDEQNLYVSCHAKKQELQDLILRNKNDITLGRPTGLLAGFLALPTASFWSRPALTTEKTPRGRPRPRAAPPSAVRVSSGAPPAGTIFLGRPLGLGDPLGKEGAGMMGCTVG</sequence>
<feature type="region of interest" description="Disordered" evidence="1">
    <location>
        <begin position="59"/>
        <end position="90"/>
    </location>
</feature>